<dbReference type="PROSITE" id="PS50082">
    <property type="entry name" value="WD_REPEATS_2"/>
    <property type="match status" value="1"/>
</dbReference>
<comment type="caution">
    <text evidence="4">The sequence shown here is derived from an EMBL/GenBank/DDBJ whole genome shotgun (WGS) entry which is preliminary data.</text>
</comment>
<evidence type="ECO:0000256" key="3">
    <source>
        <dbReference type="SAM" id="MobiDB-lite"/>
    </source>
</evidence>
<keyword evidence="5" id="KW-1185">Reference proteome</keyword>
<dbReference type="InterPro" id="IPR001680">
    <property type="entry name" value="WD40_rpt"/>
</dbReference>
<dbReference type="InterPro" id="IPR015943">
    <property type="entry name" value="WD40/YVTN_repeat-like_dom_sf"/>
</dbReference>
<feature type="compositionally biased region" description="Basic and acidic residues" evidence="3">
    <location>
        <begin position="633"/>
        <end position="642"/>
    </location>
</feature>
<evidence type="ECO:0000313" key="4">
    <source>
        <dbReference type="EMBL" id="KAF5327921.1"/>
    </source>
</evidence>
<sequence>MLKAQKDEKAHRKSVEAIYAQYGDLCQRLNQRETETADALAGAVSTAAELKRNLKAQRSKLESLRIMKEEHDSRLLVLQETANSQAPHSSPHYLSKMNGIRRGGPRSSRKDFDIILLKELETYNPSSVNAIIFSSDGKYLLSGGDDEISRRWASLEPMFLTYALGLAGGYYNPTHEHSRKEAECLTTAPFSFNDPVEVQAYNIAHSRLAIASHSGEIKVYSLEQFVSVAFPDMVFKFRRSYPSSFVLLWPRLPCIYFSLAAALAEDSTTLLINSLCTGHFDLYHLPGSDALRSLPMLSARRFTKQCCFLEGSARLSLCGSDTNVMNVVDVSNNELVASLQTGQGTEMTQTVAASPKGAARVLLAGASGGSISIWKKITVREQSFVEAFGIKKAPHLAAQSDRNLKLILVFVLLVTSANWAPPVLAVSYFPTDIAHPFRIKIARMSSGSSHHPTQPTTRGHGRSAYQTMTTNLRTKPGAVLAPPTTCPSTHRASVTPDPHTTLLSAPHVPPIQPSSLLHHSLASLRADYVSLAEELVLAQAARDDLAERYNAQSIELENMKKALETLKEMEPFAVTGDQRLAEHRQKHCLQHRATKLMEGLKESVGEGVDLNQTPSRSNRAEHSLSPSNSQRYWRNDSDDEAVKTSGSGHGIGTHAHAAPSPSAPRTLPEYSPIVPIFVLGQDMKLTISTRYIEAKSSTGNKAYVVFNGPVKGPFYNWPSADMSIRAMEKKGASFKGFQEIGDAHNAWDRFLHLGNDGLPNGMPRITKADTQLAERMAASLCGSLESARPAPSDALSQPDAGVEDGEPTLRSLYAHQDSRMVRPSSPSSPLHPSSHAGASSITQQIGAPKSVISPVYIVILAGERPGVYSTADDNIPLTEQSEIVDTLAAANQRFVTAYMANLITRTYAAPRT</sequence>
<evidence type="ECO:0000313" key="5">
    <source>
        <dbReference type="Proteomes" id="UP000567179"/>
    </source>
</evidence>
<accession>A0A8H5BRJ4</accession>
<feature type="region of interest" description="Disordered" evidence="3">
    <location>
        <begin position="785"/>
        <end position="841"/>
    </location>
</feature>
<dbReference type="SMART" id="SM00320">
    <property type="entry name" value="WD40"/>
    <property type="match status" value="3"/>
</dbReference>
<feature type="region of interest" description="Disordered" evidence="3">
    <location>
        <begin position="603"/>
        <end position="666"/>
    </location>
</feature>
<dbReference type="SUPFAM" id="SSF50978">
    <property type="entry name" value="WD40 repeat-like"/>
    <property type="match status" value="1"/>
</dbReference>
<feature type="compositionally biased region" description="Low complexity" evidence="3">
    <location>
        <begin position="654"/>
        <end position="664"/>
    </location>
</feature>
<keyword evidence="2" id="KW-0175">Coiled coil</keyword>
<protein>
    <submittedName>
        <fullName evidence="4">Uncharacterized protein</fullName>
    </submittedName>
</protein>
<feature type="region of interest" description="Disordered" evidence="3">
    <location>
        <begin position="85"/>
        <end position="106"/>
    </location>
</feature>
<feature type="coiled-coil region" evidence="2">
    <location>
        <begin position="542"/>
        <end position="569"/>
    </location>
</feature>
<keyword evidence="1" id="KW-0853">WD repeat</keyword>
<dbReference type="EMBL" id="JAACJJ010000014">
    <property type="protein sequence ID" value="KAF5327921.1"/>
    <property type="molecule type" value="Genomic_DNA"/>
</dbReference>
<feature type="repeat" description="WD" evidence="1">
    <location>
        <begin position="121"/>
        <end position="152"/>
    </location>
</feature>
<proteinExistence type="predicted"/>
<feature type="compositionally biased region" description="Low complexity" evidence="3">
    <location>
        <begin position="823"/>
        <end position="840"/>
    </location>
</feature>
<dbReference type="OrthoDB" id="3238562at2759"/>
<name>A0A8H5BRJ4_9AGAR</name>
<feature type="region of interest" description="Disordered" evidence="3">
    <location>
        <begin position="475"/>
        <end position="495"/>
    </location>
</feature>
<evidence type="ECO:0000256" key="2">
    <source>
        <dbReference type="SAM" id="Coils"/>
    </source>
</evidence>
<dbReference type="AlphaFoldDB" id="A0A8H5BRJ4"/>
<organism evidence="4 5">
    <name type="scientific">Psilocybe cf. subviscida</name>
    <dbReference type="NCBI Taxonomy" id="2480587"/>
    <lineage>
        <taxon>Eukaryota</taxon>
        <taxon>Fungi</taxon>
        <taxon>Dikarya</taxon>
        <taxon>Basidiomycota</taxon>
        <taxon>Agaricomycotina</taxon>
        <taxon>Agaricomycetes</taxon>
        <taxon>Agaricomycetidae</taxon>
        <taxon>Agaricales</taxon>
        <taxon>Agaricineae</taxon>
        <taxon>Strophariaceae</taxon>
        <taxon>Psilocybe</taxon>
    </lineage>
</organism>
<evidence type="ECO:0000256" key="1">
    <source>
        <dbReference type="PROSITE-ProRule" id="PRU00221"/>
    </source>
</evidence>
<dbReference type="InterPro" id="IPR036322">
    <property type="entry name" value="WD40_repeat_dom_sf"/>
</dbReference>
<reference evidence="4 5" key="1">
    <citation type="journal article" date="2020" name="ISME J.">
        <title>Uncovering the hidden diversity of litter-decomposition mechanisms in mushroom-forming fungi.</title>
        <authorList>
            <person name="Floudas D."/>
            <person name="Bentzer J."/>
            <person name="Ahren D."/>
            <person name="Johansson T."/>
            <person name="Persson P."/>
            <person name="Tunlid A."/>
        </authorList>
    </citation>
    <scope>NUCLEOTIDE SEQUENCE [LARGE SCALE GENOMIC DNA]</scope>
    <source>
        <strain evidence="4 5">CBS 101986</strain>
    </source>
</reference>
<gene>
    <name evidence="4" type="ORF">D9619_003900</name>
</gene>
<dbReference type="Proteomes" id="UP000567179">
    <property type="component" value="Unassembled WGS sequence"/>
</dbReference>
<dbReference type="Gene3D" id="2.130.10.10">
    <property type="entry name" value="YVTN repeat-like/Quinoprotein amine dehydrogenase"/>
    <property type="match status" value="1"/>
</dbReference>